<reference evidence="2 3" key="1">
    <citation type="submission" date="2019-06" db="EMBL/GenBank/DDBJ databases">
        <title>Genomic Encyclopedia of Archaeal and Bacterial Type Strains, Phase II (KMG-II): from individual species to whole genera.</title>
        <authorList>
            <person name="Goeker M."/>
        </authorList>
    </citation>
    <scope>NUCLEOTIDE SEQUENCE [LARGE SCALE GENOMIC DNA]</scope>
    <source>
        <strain evidence="2 3">DSM 7270</strain>
    </source>
</reference>
<sequence length="145" mass="16239">MPTDGPEVDGPVADQLRRMIALVRELSARIARLATSLGVDLENEAELERVLHIDAGRVPQPDRRVTPDRRTATRNGMSPDRRKAHLREELRGLLVLRYGVARSYVDRVGVDATRHILVSAQEQLVREGFKPGADGANLKRLFDQN</sequence>
<comment type="caution">
    <text evidence="2">The sequence shown here is derived from an EMBL/GenBank/DDBJ whole genome shotgun (WGS) entry which is preliminary data.</text>
</comment>
<name>A0A543LM70_9BURK</name>
<organism evidence="2 3">
    <name type="scientific">Acidovorax temperans</name>
    <dbReference type="NCBI Taxonomy" id="80878"/>
    <lineage>
        <taxon>Bacteria</taxon>
        <taxon>Pseudomonadati</taxon>
        <taxon>Pseudomonadota</taxon>
        <taxon>Betaproteobacteria</taxon>
        <taxon>Burkholderiales</taxon>
        <taxon>Comamonadaceae</taxon>
        <taxon>Acidovorax</taxon>
    </lineage>
</organism>
<evidence type="ECO:0000256" key="1">
    <source>
        <dbReference type="SAM" id="MobiDB-lite"/>
    </source>
</evidence>
<evidence type="ECO:0000313" key="2">
    <source>
        <dbReference type="EMBL" id="TQN08385.1"/>
    </source>
</evidence>
<gene>
    <name evidence="2" type="ORF">BDD18_1550</name>
</gene>
<dbReference type="AlphaFoldDB" id="A0A543LM70"/>
<accession>A0A543LM70</accession>
<evidence type="ECO:0000313" key="3">
    <source>
        <dbReference type="Proteomes" id="UP000316993"/>
    </source>
</evidence>
<dbReference type="RefSeq" id="WP_066695597.1">
    <property type="nucleotide sequence ID" value="NZ_VFPV01000001.1"/>
</dbReference>
<proteinExistence type="predicted"/>
<protein>
    <submittedName>
        <fullName evidence="2">Uncharacterized protein</fullName>
    </submittedName>
</protein>
<feature type="region of interest" description="Disordered" evidence="1">
    <location>
        <begin position="58"/>
        <end position="83"/>
    </location>
</feature>
<dbReference type="Proteomes" id="UP000316993">
    <property type="component" value="Unassembled WGS sequence"/>
</dbReference>
<feature type="compositionally biased region" description="Basic and acidic residues" evidence="1">
    <location>
        <begin position="58"/>
        <end position="71"/>
    </location>
</feature>
<dbReference type="EMBL" id="VFPV01000001">
    <property type="protein sequence ID" value="TQN08385.1"/>
    <property type="molecule type" value="Genomic_DNA"/>
</dbReference>